<dbReference type="Pfam" id="PF00270">
    <property type="entry name" value="DEAD"/>
    <property type="match status" value="1"/>
</dbReference>
<dbReference type="GO" id="GO:0005524">
    <property type="term" value="F:ATP binding"/>
    <property type="evidence" value="ECO:0007669"/>
    <property type="project" value="InterPro"/>
</dbReference>
<gene>
    <name evidence="2" type="ORF">D9758_015592</name>
</gene>
<dbReference type="OrthoDB" id="3260945at2759"/>
<comment type="caution">
    <text evidence="2">The sequence shown here is derived from an EMBL/GenBank/DDBJ whole genome shotgun (WGS) entry which is preliminary data.</text>
</comment>
<evidence type="ECO:0000313" key="3">
    <source>
        <dbReference type="Proteomes" id="UP000559256"/>
    </source>
</evidence>
<dbReference type="EMBL" id="JAACJM010000183">
    <property type="protein sequence ID" value="KAF5339662.1"/>
    <property type="molecule type" value="Genomic_DNA"/>
</dbReference>
<feature type="domain" description="Helicase ATP-binding" evidence="1">
    <location>
        <begin position="38"/>
        <end position="173"/>
    </location>
</feature>
<dbReference type="Gene3D" id="3.40.50.300">
    <property type="entry name" value="P-loop containing nucleotide triphosphate hydrolases"/>
    <property type="match status" value="1"/>
</dbReference>
<organism evidence="2 3">
    <name type="scientific">Tetrapyrgos nigripes</name>
    <dbReference type="NCBI Taxonomy" id="182062"/>
    <lineage>
        <taxon>Eukaryota</taxon>
        <taxon>Fungi</taxon>
        <taxon>Dikarya</taxon>
        <taxon>Basidiomycota</taxon>
        <taxon>Agaricomycotina</taxon>
        <taxon>Agaricomycetes</taxon>
        <taxon>Agaricomycetidae</taxon>
        <taxon>Agaricales</taxon>
        <taxon>Marasmiineae</taxon>
        <taxon>Marasmiaceae</taxon>
        <taxon>Tetrapyrgos</taxon>
    </lineage>
</organism>
<evidence type="ECO:0000313" key="2">
    <source>
        <dbReference type="EMBL" id="KAF5339662.1"/>
    </source>
</evidence>
<dbReference type="SUPFAM" id="SSF52540">
    <property type="entry name" value="P-loop containing nucleoside triphosphate hydrolases"/>
    <property type="match status" value="1"/>
</dbReference>
<accession>A0A8H5CD83</accession>
<dbReference type="GO" id="GO:0003676">
    <property type="term" value="F:nucleic acid binding"/>
    <property type="evidence" value="ECO:0007669"/>
    <property type="project" value="InterPro"/>
</dbReference>
<dbReference type="InterPro" id="IPR014001">
    <property type="entry name" value="Helicase_ATP-bd"/>
</dbReference>
<sequence>MTTPDGAWTSQLGLDTHVVYRRILQWPSGLPDWQQDTIPLLLSRQNVFAIAATGDGKSTLYIVPILVHLELSKHQDLYPPVIDPIAVAVIPTKALATSIVDTIAAYHKKPGVNLEKLIVECKTWNVICIDPKHLRSLEWACIIDDEHFKSVDKAHLVLSCVPDDVSTLALTATSAVGAVTTGISKSLTLLGDSFHLFRCSKRFVD</sequence>
<proteinExistence type="predicted"/>
<dbReference type="SMART" id="SM00487">
    <property type="entry name" value="DEXDc"/>
    <property type="match status" value="1"/>
</dbReference>
<protein>
    <recommendedName>
        <fullName evidence="1">Helicase ATP-binding domain-containing protein</fullName>
    </recommendedName>
</protein>
<reference evidence="2 3" key="1">
    <citation type="journal article" date="2020" name="ISME J.">
        <title>Uncovering the hidden diversity of litter-decomposition mechanisms in mushroom-forming fungi.</title>
        <authorList>
            <person name="Floudas D."/>
            <person name="Bentzer J."/>
            <person name="Ahren D."/>
            <person name="Johansson T."/>
            <person name="Persson P."/>
            <person name="Tunlid A."/>
        </authorList>
    </citation>
    <scope>NUCLEOTIDE SEQUENCE [LARGE SCALE GENOMIC DNA]</scope>
    <source>
        <strain evidence="2 3">CBS 291.85</strain>
    </source>
</reference>
<dbReference type="InterPro" id="IPR027417">
    <property type="entry name" value="P-loop_NTPase"/>
</dbReference>
<dbReference type="InterPro" id="IPR011545">
    <property type="entry name" value="DEAD/DEAH_box_helicase_dom"/>
</dbReference>
<name>A0A8H5CD83_9AGAR</name>
<evidence type="ECO:0000259" key="1">
    <source>
        <dbReference type="PROSITE" id="PS51192"/>
    </source>
</evidence>
<dbReference type="AlphaFoldDB" id="A0A8H5CD83"/>
<keyword evidence="3" id="KW-1185">Reference proteome</keyword>
<dbReference type="Proteomes" id="UP000559256">
    <property type="component" value="Unassembled WGS sequence"/>
</dbReference>
<dbReference type="PROSITE" id="PS51192">
    <property type="entry name" value="HELICASE_ATP_BIND_1"/>
    <property type="match status" value="1"/>
</dbReference>